<keyword evidence="3" id="KW-1185">Reference proteome</keyword>
<comment type="caution">
    <text evidence="2">The sequence shown here is derived from an EMBL/GenBank/DDBJ whole genome shotgun (WGS) entry which is preliminary data.</text>
</comment>
<dbReference type="OrthoDB" id="2641383at2"/>
<protein>
    <submittedName>
        <fullName evidence="2">Uncharacterized protein</fullName>
    </submittedName>
</protein>
<dbReference type="Proteomes" id="UP000236654">
    <property type="component" value="Unassembled WGS sequence"/>
</dbReference>
<name>A0A2I0QYP7_9FLAO</name>
<dbReference type="AlphaFoldDB" id="A0A2I0QYP7"/>
<evidence type="ECO:0000313" key="3">
    <source>
        <dbReference type="Proteomes" id="UP000236654"/>
    </source>
</evidence>
<feature type="transmembrane region" description="Helical" evidence="1">
    <location>
        <begin position="186"/>
        <end position="211"/>
    </location>
</feature>
<feature type="transmembrane region" description="Helical" evidence="1">
    <location>
        <begin position="6"/>
        <end position="22"/>
    </location>
</feature>
<proteinExistence type="predicted"/>
<keyword evidence="1" id="KW-0472">Membrane</keyword>
<keyword evidence="1" id="KW-1133">Transmembrane helix</keyword>
<dbReference type="RefSeq" id="WP_101335839.1">
    <property type="nucleotide sequence ID" value="NZ_PJNI01000044.1"/>
</dbReference>
<evidence type="ECO:0000313" key="2">
    <source>
        <dbReference type="EMBL" id="PKR79456.1"/>
    </source>
</evidence>
<evidence type="ECO:0000256" key="1">
    <source>
        <dbReference type="SAM" id="Phobius"/>
    </source>
</evidence>
<dbReference type="EMBL" id="PJNI01000044">
    <property type="protein sequence ID" value="PKR79456.1"/>
    <property type="molecule type" value="Genomic_DNA"/>
</dbReference>
<organism evidence="2 3">
    <name type="scientific">Brumimicrobium salinarum</name>
    <dbReference type="NCBI Taxonomy" id="2058658"/>
    <lineage>
        <taxon>Bacteria</taxon>
        <taxon>Pseudomonadati</taxon>
        <taxon>Bacteroidota</taxon>
        <taxon>Flavobacteriia</taxon>
        <taxon>Flavobacteriales</taxon>
        <taxon>Crocinitomicaceae</taxon>
        <taxon>Brumimicrobium</taxon>
    </lineage>
</organism>
<gene>
    <name evidence="2" type="ORF">CW751_15035</name>
</gene>
<reference evidence="2 3" key="1">
    <citation type="submission" date="2017-12" db="EMBL/GenBank/DDBJ databases">
        <title>The draft genome sequence of Brumimicrobium saltpan LHR20.</title>
        <authorList>
            <person name="Do Z.-J."/>
            <person name="Luo H.-R."/>
        </authorList>
    </citation>
    <scope>NUCLEOTIDE SEQUENCE [LARGE SCALE GENOMIC DNA]</scope>
    <source>
        <strain evidence="2 3">LHR20</strain>
    </source>
</reference>
<sequence>MITTVIILSIVTVFVIGFVQVYRSHTRVIKKLDFAGEYRNKFVEFVNKYFENYDRWSQSGNFDVKQYVWLTMNVSRIQNYLGLFGKMDYIAPFQTYKVSNYQIVINTIPKFRDGSVKDFDVNSVDDSLLRYIGYLEEFQKETLSNLKNPIIWFREGFREIFSVPIFVLSWFGIISNRTLNSIKESLIYKVVSGLMALITLVSGIVTIIAGYDQTLKFINRILGNE</sequence>
<keyword evidence="1" id="KW-0812">Transmembrane</keyword>
<accession>A0A2I0QYP7</accession>